<evidence type="ECO:0000256" key="1">
    <source>
        <dbReference type="ARBA" id="ARBA00004429"/>
    </source>
</evidence>
<dbReference type="SUPFAM" id="SSF82693">
    <property type="entry name" value="Multidrug efflux transporter AcrB pore domain, PN1, PN2, PC1 and PC2 subdomains"/>
    <property type="match status" value="3"/>
</dbReference>
<dbReference type="NCBIfam" id="NF033617">
    <property type="entry name" value="RND_permease_2"/>
    <property type="match status" value="1"/>
</dbReference>
<dbReference type="Gene3D" id="3.30.2090.10">
    <property type="entry name" value="Multidrug efflux transporter AcrB TolC docking domain, DN and DC subdomains"/>
    <property type="match status" value="2"/>
</dbReference>
<evidence type="ECO:0000256" key="3">
    <source>
        <dbReference type="ARBA" id="ARBA00022475"/>
    </source>
</evidence>
<dbReference type="PANTHER" id="PTHR32063:SF28">
    <property type="entry name" value="BLR2861 PROTEIN"/>
    <property type="match status" value="1"/>
</dbReference>
<keyword evidence="6 8" id="KW-1133">Transmembrane helix</keyword>
<dbReference type="InterPro" id="IPR027463">
    <property type="entry name" value="AcrB_DN_DC_subdom"/>
</dbReference>
<feature type="transmembrane region" description="Helical" evidence="8">
    <location>
        <begin position="950"/>
        <end position="971"/>
    </location>
</feature>
<dbReference type="Gene3D" id="3.30.70.1440">
    <property type="entry name" value="Multidrug efflux transporter AcrB pore domain"/>
    <property type="match status" value="1"/>
</dbReference>
<dbReference type="SUPFAM" id="SSF82866">
    <property type="entry name" value="Multidrug efflux transporter AcrB transmembrane domain"/>
    <property type="match status" value="2"/>
</dbReference>
<gene>
    <name evidence="9" type="ORF">VPR01S_27_00060</name>
</gene>
<dbReference type="FunFam" id="3.30.70.1430:FF:000001">
    <property type="entry name" value="Efflux pump membrane transporter"/>
    <property type="match status" value="1"/>
</dbReference>
<evidence type="ECO:0000256" key="2">
    <source>
        <dbReference type="ARBA" id="ARBA00022448"/>
    </source>
</evidence>
<sequence length="1046" mass="113063">MRFTDVFIKRPVLAVSISFLIALLGLQAVFKMQVREYPEMTNTVVTVTTSYYGASADLIQGFITQPLEQAVAQADNIDYMTSQSVLGQSTITVNMKLNTDPNAALSDVLAKTNSVRSQLPKEAEDPTVTMSTGSTTAVLYIGFTSPELNSSQITDYLERVINPQLYAVNGISSIDLYGGLKYALRVWLDPAKMAALDLTATDVMSILNANNYQSATGQSVGEFVLYNGSADTQVSNADELKALVVKTEDNGTVIRLGDIAKVMLAKSHDTYRASANGREAVVAAINAAPSANPINIAADVMKLLPDLKKNMPSNIEMNVLYDSTIAINESIHEVIKTIVEAAIIVLVVITLFLGSFRAVIIPIVTIPLSLIGVAMVMQAMGFSWNLMTLLAMVLAIGLVVDDAIVVLENVDRHIKEGESPFRAAIIGTREIAVPVIAMTLTLGAVYAPIALMGGITGSLFKEFALTLAGSVFVSGIIALTLSPMMCSKMLKANEQPGKFEQKVHHLLDRMTNRYERMLRAVMQHRPVVIAFAIIVFGSLPVLFKFIPSELAPSEDKGVIMLMGTGQSNANLDYLANTMADVNRILSDQKEVQFAQVFTGVPNSNQALGIASMVPWSQREASQADVTNRVGGLVKDIPGMSVTAFQMPELPGAGSGLPIQFVITTPNAFESLFTIATDVLAEVNQNAMFVYSDLDLNYDSATMKINIDKDKAGAYGVTMQDIGVTLGTMMADGYVNRIDLNGRSYEVIPQVERKWRLNPESMNNYYVRAADGKAIPLGSLITIDVIAEPRSLPHFNQLNSATIGTVPAPGTAMGDAINWFENIAETKLPRGYNHDYMGEARQYVTEGSALYATFGLALAVIFLVLAIQFESVKDPLVIMVSVPLAICGALIALAWGAFLGTTTMNIYSQVGLITLVGLITKHGILICEVAKEEQLHNKLSRIDAVMEAAKVRLRPILMTTAAMIAGLIPLMYATGAGAQQRFSIGIVIVAGLALGTLFTLFVLPVIYSYLAEKHKPLPVFVEDKDLEKLARVDEAKAAQRQLADNNH</sequence>
<dbReference type="PRINTS" id="PR00702">
    <property type="entry name" value="ACRIFLAVINRP"/>
</dbReference>
<dbReference type="PANTHER" id="PTHR32063">
    <property type="match status" value="1"/>
</dbReference>
<evidence type="ECO:0000313" key="9">
    <source>
        <dbReference type="EMBL" id="GAD69301.1"/>
    </source>
</evidence>
<evidence type="ECO:0000256" key="6">
    <source>
        <dbReference type="ARBA" id="ARBA00022989"/>
    </source>
</evidence>
<dbReference type="Gene3D" id="3.30.70.1430">
    <property type="entry name" value="Multidrug efflux transporter AcrB pore domain"/>
    <property type="match status" value="2"/>
</dbReference>
<comment type="caution">
    <text evidence="9">The sequence shown here is derived from an EMBL/GenBank/DDBJ whole genome shotgun (WGS) entry which is preliminary data.</text>
</comment>
<feature type="transmembrane region" description="Helical" evidence="8">
    <location>
        <begin position="983"/>
        <end position="1009"/>
    </location>
</feature>
<feature type="transmembrane region" description="Helical" evidence="8">
    <location>
        <begin position="334"/>
        <end position="353"/>
    </location>
</feature>
<keyword evidence="4" id="KW-0997">Cell inner membrane</keyword>
<evidence type="ECO:0000313" key="10">
    <source>
        <dbReference type="Proteomes" id="UP000016570"/>
    </source>
</evidence>
<dbReference type="Gene3D" id="1.20.1640.10">
    <property type="entry name" value="Multidrug efflux transporter AcrB transmembrane domain"/>
    <property type="match status" value="2"/>
</dbReference>
<organism evidence="9 10">
    <name type="scientific">Vibrio proteolyticus NBRC 13287</name>
    <dbReference type="NCBI Taxonomy" id="1219065"/>
    <lineage>
        <taxon>Bacteria</taxon>
        <taxon>Pseudomonadati</taxon>
        <taxon>Pseudomonadota</taxon>
        <taxon>Gammaproteobacteria</taxon>
        <taxon>Vibrionales</taxon>
        <taxon>Vibrionaceae</taxon>
        <taxon>Vibrio</taxon>
    </lineage>
</organism>
<dbReference type="RefSeq" id="WP_021707268.1">
    <property type="nucleotide sequence ID" value="NZ_BATJ01000027.1"/>
</dbReference>
<dbReference type="FunFam" id="1.20.1640.10:FF:000001">
    <property type="entry name" value="Efflux pump membrane transporter"/>
    <property type="match status" value="1"/>
</dbReference>
<feature type="transmembrane region" description="Helical" evidence="8">
    <location>
        <begin position="360"/>
        <end position="380"/>
    </location>
</feature>
<keyword evidence="3" id="KW-1003">Cell membrane</keyword>
<feature type="transmembrane region" description="Helical" evidence="8">
    <location>
        <begin position="463"/>
        <end position="481"/>
    </location>
</feature>
<feature type="transmembrane region" description="Helical" evidence="8">
    <location>
        <begin position="848"/>
        <end position="868"/>
    </location>
</feature>
<dbReference type="eggNOG" id="COG0841">
    <property type="taxonomic scope" value="Bacteria"/>
</dbReference>
<dbReference type="InterPro" id="IPR001036">
    <property type="entry name" value="Acrflvin-R"/>
</dbReference>
<dbReference type="Gene3D" id="3.30.70.1320">
    <property type="entry name" value="Multidrug efflux transporter AcrB pore domain like"/>
    <property type="match status" value="1"/>
</dbReference>
<protein>
    <submittedName>
        <fullName evidence="9">Putative efflux pump inner membrane protein</fullName>
    </submittedName>
</protein>
<evidence type="ECO:0000256" key="8">
    <source>
        <dbReference type="SAM" id="Phobius"/>
    </source>
</evidence>
<name>U2ZNG9_VIBPR</name>
<keyword evidence="7 8" id="KW-0472">Membrane</keyword>
<keyword evidence="2" id="KW-0813">Transport</keyword>
<keyword evidence="10" id="KW-1185">Reference proteome</keyword>
<comment type="subcellular location">
    <subcellularLocation>
        <location evidence="1">Cell inner membrane</location>
        <topology evidence="1">Multi-pass membrane protein</topology>
    </subcellularLocation>
</comment>
<reference evidence="9 10" key="1">
    <citation type="submission" date="2013-09" db="EMBL/GenBank/DDBJ databases">
        <title>Whole genome shotgun sequence of Vibrio proteolyticus NBRC 13287.</title>
        <authorList>
            <person name="Isaki S."/>
            <person name="Hosoyama A."/>
            <person name="Numata M."/>
            <person name="Hashimoto M."/>
            <person name="Hosoyama Y."/>
            <person name="Tsuchikane K."/>
            <person name="Noguchi M."/>
            <person name="Hirakata S."/>
            <person name="Ichikawa N."/>
            <person name="Ohji S."/>
            <person name="Yamazoe A."/>
            <person name="Fujita N."/>
        </authorList>
    </citation>
    <scope>NUCLEOTIDE SEQUENCE [LARGE SCALE GENOMIC DNA]</scope>
    <source>
        <strain evidence="9 10">NBRC 13287</strain>
    </source>
</reference>
<dbReference type="Pfam" id="PF00873">
    <property type="entry name" value="ACR_tran"/>
    <property type="match status" value="1"/>
</dbReference>
<feature type="transmembrane region" description="Helical" evidence="8">
    <location>
        <begin position="386"/>
        <end position="410"/>
    </location>
</feature>
<feature type="transmembrane region" description="Helical" evidence="8">
    <location>
        <begin position="875"/>
        <end position="897"/>
    </location>
</feature>
<dbReference type="Proteomes" id="UP000016570">
    <property type="component" value="Unassembled WGS sequence"/>
</dbReference>
<evidence type="ECO:0000256" key="7">
    <source>
        <dbReference type="ARBA" id="ARBA00023136"/>
    </source>
</evidence>
<feature type="transmembrane region" description="Helical" evidence="8">
    <location>
        <begin position="909"/>
        <end position="929"/>
    </location>
</feature>
<dbReference type="GO" id="GO:0042910">
    <property type="term" value="F:xenobiotic transmembrane transporter activity"/>
    <property type="evidence" value="ECO:0007669"/>
    <property type="project" value="TreeGrafter"/>
</dbReference>
<evidence type="ECO:0000256" key="5">
    <source>
        <dbReference type="ARBA" id="ARBA00022692"/>
    </source>
</evidence>
<proteinExistence type="predicted"/>
<feature type="transmembrane region" description="Helical" evidence="8">
    <location>
        <begin position="431"/>
        <end position="451"/>
    </location>
</feature>
<dbReference type="STRING" id="1219065.VPR01S_27_00060"/>
<feature type="transmembrane region" description="Helical" evidence="8">
    <location>
        <begin position="526"/>
        <end position="546"/>
    </location>
</feature>
<feature type="transmembrane region" description="Helical" evidence="8">
    <location>
        <begin position="12"/>
        <end position="30"/>
    </location>
</feature>
<dbReference type="EMBL" id="BATJ01000027">
    <property type="protein sequence ID" value="GAD69301.1"/>
    <property type="molecule type" value="Genomic_DNA"/>
</dbReference>
<dbReference type="GO" id="GO:0005886">
    <property type="term" value="C:plasma membrane"/>
    <property type="evidence" value="ECO:0007669"/>
    <property type="project" value="UniProtKB-SubCell"/>
</dbReference>
<evidence type="ECO:0000256" key="4">
    <source>
        <dbReference type="ARBA" id="ARBA00022519"/>
    </source>
</evidence>
<dbReference type="SUPFAM" id="SSF82714">
    <property type="entry name" value="Multidrug efflux transporter AcrB TolC docking domain, DN and DC subdomains"/>
    <property type="match status" value="2"/>
</dbReference>
<dbReference type="AlphaFoldDB" id="U2ZNG9"/>
<accession>U2ZNG9</accession>
<keyword evidence="5 8" id="KW-0812">Transmembrane</keyword>